<feature type="domain" description="Peptidase S1" evidence="3">
    <location>
        <begin position="253"/>
        <end position="502"/>
    </location>
</feature>
<dbReference type="Pfam" id="PF16030">
    <property type="entry name" value="GD_N"/>
    <property type="match status" value="1"/>
</dbReference>
<evidence type="ECO:0000256" key="1">
    <source>
        <dbReference type="SAM" id="MobiDB-lite"/>
    </source>
</evidence>
<keyword evidence="4" id="KW-1185">Reference proteome</keyword>
<dbReference type="CDD" id="cd00190">
    <property type="entry name" value="Tryp_SPc"/>
    <property type="match status" value="1"/>
</dbReference>
<feature type="compositionally biased region" description="Polar residues" evidence="1">
    <location>
        <begin position="173"/>
        <end position="185"/>
    </location>
</feature>
<dbReference type="GO" id="GO:0004252">
    <property type="term" value="F:serine-type endopeptidase activity"/>
    <property type="evidence" value="ECO:0007669"/>
    <property type="project" value="InterPro"/>
</dbReference>
<dbReference type="GO" id="GO:0090729">
    <property type="term" value="F:toxin activity"/>
    <property type="evidence" value="ECO:0007669"/>
    <property type="project" value="UniProtKB-KW"/>
</dbReference>
<dbReference type="GO" id="GO:0006508">
    <property type="term" value="P:proteolysis"/>
    <property type="evidence" value="ECO:0007669"/>
    <property type="project" value="InterPro"/>
</dbReference>
<feature type="region of interest" description="Disordered" evidence="1">
    <location>
        <begin position="173"/>
        <end position="236"/>
    </location>
</feature>
<dbReference type="InterPro" id="IPR043504">
    <property type="entry name" value="Peptidase_S1_PA_chymotrypsin"/>
</dbReference>
<dbReference type="SMART" id="SM00020">
    <property type="entry name" value="Tryp_SPc"/>
    <property type="match status" value="1"/>
</dbReference>
<dbReference type="PRINTS" id="PR00722">
    <property type="entry name" value="CHYMOTRYPSIN"/>
</dbReference>
<keyword evidence="2" id="KW-0732">Signal</keyword>
<dbReference type="InterPro" id="IPR051333">
    <property type="entry name" value="CLIP_Serine_Protease"/>
</dbReference>
<name>A0A8B8HWK0_VANTA</name>
<dbReference type="InterPro" id="IPR018114">
    <property type="entry name" value="TRYPSIN_HIS"/>
</dbReference>
<feature type="compositionally biased region" description="Polar residues" evidence="1">
    <location>
        <begin position="223"/>
        <end position="232"/>
    </location>
</feature>
<dbReference type="InterPro" id="IPR001314">
    <property type="entry name" value="Peptidase_S1A"/>
</dbReference>
<evidence type="ECO:0000259" key="3">
    <source>
        <dbReference type="PROSITE" id="PS50240"/>
    </source>
</evidence>
<dbReference type="Pfam" id="PF00089">
    <property type="entry name" value="Trypsin"/>
    <property type="match status" value="1"/>
</dbReference>
<dbReference type="InterPro" id="IPR001254">
    <property type="entry name" value="Trypsin_dom"/>
</dbReference>
<dbReference type="GeneID" id="113394844"/>
<dbReference type="Gene3D" id="2.40.10.10">
    <property type="entry name" value="Trypsin-like serine proteases"/>
    <property type="match status" value="1"/>
</dbReference>
<dbReference type="PANTHER" id="PTHR24260:SF143">
    <property type="entry name" value="SERINE PROTEASE GD-LIKE PROTEIN"/>
    <property type="match status" value="1"/>
</dbReference>
<evidence type="ECO:0000313" key="5">
    <source>
        <dbReference type="RefSeq" id="XP_026488066.2"/>
    </source>
</evidence>
<feature type="chain" id="PRO_5046652063" evidence="2">
    <location>
        <begin position="19"/>
        <end position="506"/>
    </location>
</feature>
<dbReference type="Proteomes" id="UP001652626">
    <property type="component" value="Chromosome 21"/>
</dbReference>
<sequence length="506" mass="55213">MYRVFFSFVCVGFLSVCGQNVKSPCPQYFEYKSDGTGLHGVINLQPFDFVPSLLVRANFTIAARLPSTFPGSVQPIGSEITLLKDFNRGVPLQYRVNFPVISPLPKLTALTVNDNVLCYATGDTPGGAAYVTTISLQHMLFFKSGTNGLYAMINPPTQTPPPEIQYVQSPPLQTINNNVNNQSPLRPNEEEDPTRTTERYHGTTRKPTGLTTKRPWPIKQSDKGQNSQQPGGSLNALECGISGDGARDYVPLVYNGLSYDRGEWPWLVALYKRKFSSLSYICAGTLISEKHVVTAAHCMQRKSSYTSIKNIVVKAGVYNLEDWSDDITVTRTLTGASIHNAYNASTLANDLLVLTLDKDIPLSNFIKPACLWSGSPDLNRIVGKSGVVAGWGANEMGPGGKGEPRMVQMPIVSTATCRASKPEFHKLTSTKTLCAGDHSGSGPCLGDSGGGLYILDNGRWRLRGVVSLSLWTENGESTCNLDDYVVFTDTAQYLPWINNVMSNSVL</sequence>
<gene>
    <name evidence="5" type="primary">LOC113394844</name>
</gene>
<evidence type="ECO:0000256" key="2">
    <source>
        <dbReference type="SAM" id="SignalP"/>
    </source>
</evidence>
<accession>A0A8B8HWK0</accession>
<proteinExistence type="predicted"/>
<dbReference type="OrthoDB" id="238681at2759"/>
<organism evidence="4 5">
    <name type="scientific">Vanessa tameamea</name>
    <name type="common">Kamehameha butterfly</name>
    <dbReference type="NCBI Taxonomy" id="334116"/>
    <lineage>
        <taxon>Eukaryota</taxon>
        <taxon>Metazoa</taxon>
        <taxon>Ecdysozoa</taxon>
        <taxon>Arthropoda</taxon>
        <taxon>Hexapoda</taxon>
        <taxon>Insecta</taxon>
        <taxon>Pterygota</taxon>
        <taxon>Neoptera</taxon>
        <taxon>Endopterygota</taxon>
        <taxon>Lepidoptera</taxon>
        <taxon>Glossata</taxon>
        <taxon>Ditrysia</taxon>
        <taxon>Papilionoidea</taxon>
        <taxon>Nymphalidae</taxon>
        <taxon>Nymphalinae</taxon>
        <taxon>Vanessa</taxon>
    </lineage>
</organism>
<dbReference type="InterPro" id="IPR009003">
    <property type="entry name" value="Peptidase_S1_PA"/>
</dbReference>
<dbReference type="PANTHER" id="PTHR24260">
    <property type="match status" value="1"/>
</dbReference>
<dbReference type="SUPFAM" id="SSF50494">
    <property type="entry name" value="Trypsin-like serine proteases"/>
    <property type="match status" value="1"/>
</dbReference>
<protein>
    <submittedName>
        <fullName evidence="5">Serine protease gd-like</fullName>
    </submittedName>
</protein>
<dbReference type="OMA" id="FIDWIMA"/>
<dbReference type="InterPro" id="IPR031986">
    <property type="entry name" value="GD_N"/>
</dbReference>
<reference evidence="5" key="1">
    <citation type="submission" date="2025-08" db="UniProtKB">
        <authorList>
            <consortium name="RefSeq"/>
        </authorList>
    </citation>
    <scope>IDENTIFICATION</scope>
    <source>
        <tissue evidence="5">Whole body</tissue>
    </source>
</reference>
<dbReference type="PROSITE" id="PS00134">
    <property type="entry name" value="TRYPSIN_HIS"/>
    <property type="match status" value="1"/>
</dbReference>
<dbReference type="PROSITE" id="PS50240">
    <property type="entry name" value="TRYPSIN_DOM"/>
    <property type="match status" value="1"/>
</dbReference>
<feature type="signal peptide" evidence="2">
    <location>
        <begin position="1"/>
        <end position="18"/>
    </location>
</feature>
<dbReference type="GO" id="GO:0005576">
    <property type="term" value="C:extracellular region"/>
    <property type="evidence" value="ECO:0007669"/>
    <property type="project" value="UniProtKB-SubCell"/>
</dbReference>
<evidence type="ECO:0000313" key="4">
    <source>
        <dbReference type="Proteomes" id="UP001652626"/>
    </source>
</evidence>
<dbReference type="RefSeq" id="XP_026488066.2">
    <property type="nucleotide sequence ID" value="XM_026632281.2"/>
</dbReference>
<dbReference type="AlphaFoldDB" id="A0A8B8HWK0"/>